<dbReference type="EMBL" id="CP013244">
    <property type="protein sequence ID" value="ANP46066.1"/>
    <property type="molecule type" value="Genomic_DNA"/>
</dbReference>
<dbReference type="InParanoid" id="A0A1B1AHM1"/>
<proteinExistence type="predicted"/>
<reference evidence="1 2" key="1">
    <citation type="submission" date="2015-11" db="EMBL/GenBank/DDBJ databases">
        <title>Whole-Genome Sequence of Candidatus Oderbacter manganicum from the National Park Lower Oder Valley, Germany.</title>
        <authorList>
            <person name="Braun B."/>
            <person name="Liere K."/>
            <person name="Szewzyk U."/>
        </authorList>
    </citation>
    <scope>NUCLEOTIDE SEQUENCE [LARGE SCALE GENOMIC DNA]</scope>
    <source>
        <strain evidence="1 2">OTSz_A_272</strain>
    </source>
</reference>
<sequence length="84" mass="9035">MNPYEAAVFEVEVAELWAEIECAIARRAPVDEASACAVMTALLNVMLEAVEGLPAHRAEPLCGLVLSEFASRGRLPPPPYSPRA</sequence>
<dbReference type="KEGG" id="cbot:ATE48_09100"/>
<evidence type="ECO:0000313" key="1">
    <source>
        <dbReference type="EMBL" id="ANP46066.1"/>
    </source>
</evidence>
<gene>
    <name evidence="1" type="ORF">ATE48_09100</name>
</gene>
<keyword evidence="2" id="KW-1185">Reference proteome</keyword>
<accession>A0A1B1AHM1</accession>
<dbReference type="RefSeq" id="WP_066770409.1">
    <property type="nucleotide sequence ID" value="NZ_CP013244.1"/>
</dbReference>
<protein>
    <submittedName>
        <fullName evidence="1">Uncharacterized protein</fullName>
    </submittedName>
</protein>
<dbReference type="Proteomes" id="UP000092498">
    <property type="component" value="Chromosome"/>
</dbReference>
<name>A0A1B1AHM1_9PROT</name>
<organism evidence="1 2">
    <name type="scientific">Candidatus Viadribacter manganicus</name>
    <dbReference type="NCBI Taxonomy" id="1759059"/>
    <lineage>
        <taxon>Bacteria</taxon>
        <taxon>Pseudomonadati</taxon>
        <taxon>Pseudomonadota</taxon>
        <taxon>Alphaproteobacteria</taxon>
        <taxon>Hyphomonadales</taxon>
        <taxon>Hyphomonadaceae</taxon>
        <taxon>Candidatus Viadribacter</taxon>
    </lineage>
</organism>
<dbReference type="AlphaFoldDB" id="A0A1B1AHM1"/>
<evidence type="ECO:0000313" key="2">
    <source>
        <dbReference type="Proteomes" id="UP000092498"/>
    </source>
</evidence>